<feature type="domain" description="Alpha-L-rhamnosidase six-hairpin glycosidase" evidence="7">
    <location>
        <begin position="737"/>
        <end position="1104"/>
    </location>
</feature>
<evidence type="ECO:0000259" key="7">
    <source>
        <dbReference type="Pfam" id="PF17389"/>
    </source>
</evidence>
<evidence type="ECO:0000256" key="4">
    <source>
        <dbReference type="SAM" id="Phobius"/>
    </source>
</evidence>
<dbReference type="Gene3D" id="2.60.120.260">
    <property type="entry name" value="Galactose-binding domain-like"/>
    <property type="match status" value="2"/>
</dbReference>
<feature type="domain" description="Bacterial alpha-L-rhamnosidase N-terminal" evidence="6">
    <location>
        <begin position="427"/>
        <end position="588"/>
    </location>
</feature>
<feature type="domain" description="Alpha-L-rhamnosidase C-terminal" evidence="8">
    <location>
        <begin position="1107"/>
        <end position="1184"/>
    </location>
</feature>
<comment type="caution">
    <text evidence="9">The sequence shown here is derived from an EMBL/GenBank/DDBJ whole genome shotgun (WGS) entry which is preliminary data.</text>
</comment>
<keyword evidence="4" id="KW-0472">Membrane</keyword>
<dbReference type="InterPro" id="IPR008928">
    <property type="entry name" value="6-hairpin_glycosidase_sf"/>
</dbReference>
<proteinExistence type="predicted"/>
<organism evidence="9 10">
    <name type="scientific">Flavobacterium aquicola</name>
    <dbReference type="NCBI Taxonomy" id="1682742"/>
    <lineage>
        <taxon>Bacteria</taxon>
        <taxon>Pseudomonadati</taxon>
        <taxon>Bacteroidota</taxon>
        <taxon>Flavobacteriia</taxon>
        <taxon>Flavobacteriales</taxon>
        <taxon>Flavobacteriaceae</taxon>
        <taxon>Flavobacterium</taxon>
    </lineage>
</organism>
<dbReference type="PIRSF" id="PIRSF010631">
    <property type="entry name" value="A-rhamnsds"/>
    <property type="match status" value="1"/>
</dbReference>
<dbReference type="EMBL" id="QUNI01000003">
    <property type="protein sequence ID" value="REH00425.1"/>
    <property type="molecule type" value="Genomic_DNA"/>
</dbReference>
<dbReference type="InterPro" id="IPR013737">
    <property type="entry name" value="Bac_rhamnosid_N"/>
</dbReference>
<dbReference type="InterPro" id="IPR013783">
    <property type="entry name" value="Ig-like_fold"/>
</dbReference>
<protein>
    <recommendedName>
        <fullName evidence="2">alpha-L-rhamnosidase</fullName>
        <ecNumber evidence="2">3.2.1.40</ecNumber>
    </recommendedName>
</protein>
<keyword evidence="4" id="KW-0812">Transmembrane</keyword>
<dbReference type="PANTHER" id="PTHR33307">
    <property type="entry name" value="ALPHA-RHAMNOSIDASE (EUROFUNG)"/>
    <property type="match status" value="1"/>
</dbReference>
<dbReference type="Pfam" id="PF17389">
    <property type="entry name" value="Bac_rhamnosid6H"/>
    <property type="match status" value="1"/>
</dbReference>
<reference evidence="9 10" key="1">
    <citation type="submission" date="2018-08" db="EMBL/GenBank/DDBJ databases">
        <title>Genomic Encyclopedia of Archaeal and Bacterial Type Strains, Phase II (KMG-II): from individual species to whole genera.</title>
        <authorList>
            <person name="Goeker M."/>
        </authorList>
    </citation>
    <scope>NUCLEOTIDE SEQUENCE [LARGE SCALE GENOMIC DNA]</scope>
    <source>
        <strain evidence="9 10">DSM 100880</strain>
    </source>
</reference>
<dbReference type="InterPro" id="IPR035398">
    <property type="entry name" value="Bac_rhamnosid_C"/>
</dbReference>
<dbReference type="Gene3D" id="1.50.10.10">
    <property type="match status" value="1"/>
</dbReference>
<feature type="transmembrane region" description="Helical" evidence="4">
    <location>
        <begin position="24"/>
        <end position="46"/>
    </location>
</feature>
<accession>A0A3E0EQA0</accession>
<dbReference type="Pfam" id="PF17390">
    <property type="entry name" value="Bac_rhamnosid_C"/>
    <property type="match status" value="1"/>
</dbReference>
<evidence type="ECO:0000313" key="10">
    <source>
        <dbReference type="Proteomes" id="UP000257136"/>
    </source>
</evidence>
<evidence type="ECO:0000313" key="9">
    <source>
        <dbReference type="EMBL" id="REH00425.1"/>
    </source>
</evidence>
<dbReference type="Pfam" id="PF05592">
    <property type="entry name" value="Bac_rhamnosid"/>
    <property type="match status" value="1"/>
</dbReference>
<dbReference type="Gene3D" id="2.60.420.10">
    <property type="entry name" value="Maltose phosphorylase, domain 3"/>
    <property type="match status" value="1"/>
</dbReference>
<dbReference type="GO" id="GO:0030596">
    <property type="term" value="F:alpha-L-rhamnosidase activity"/>
    <property type="evidence" value="ECO:0007669"/>
    <property type="project" value="UniProtKB-EC"/>
</dbReference>
<dbReference type="PANTHER" id="PTHR33307:SF6">
    <property type="entry name" value="ALPHA-RHAMNOSIDASE (EUROFUNG)-RELATED"/>
    <property type="match status" value="1"/>
</dbReference>
<dbReference type="InterPro" id="IPR012341">
    <property type="entry name" value="6hp_glycosidase-like_sf"/>
</dbReference>
<keyword evidence="10" id="KW-1185">Reference proteome</keyword>
<dbReference type="Proteomes" id="UP000257136">
    <property type="component" value="Unassembled WGS sequence"/>
</dbReference>
<dbReference type="EC" id="3.2.1.40" evidence="2"/>
<evidence type="ECO:0000259" key="6">
    <source>
        <dbReference type="Pfam" id="PF08531"/>
    </source>
</evidence>
<evidence type="ECO:0000256" key="3">
    <source>
        <dbReference type="ARBA" id="ARBA00022801"/>
    </source>
</evidence>
<dbReference type="SUPFAM" id="SSF48208">
    <property type="entry name" value="Six-hairpin glycosidases"/>
    <property type="match status" value="1"/>
</dbReference>
<keyword evidence="3" id="KW-0378">Hydrolase</keyword>
<name>A0A3E0EQA0_9FLAO</name>
<dbReference type="InterPro" id="IPR016007">
    <property type="entry name" value="Alpha_rhamnosid"/>
</dbReference>
<evidence type="ECO:0000259" key="8">
    <source>
        <dbReference type="Pfam" id="PF17390"/>
    </source>
</evidence>
<evidence type="ECO:0000256" key="1">
    <source>
        <dbReference type="ARBA" id="ARBA00001445"/>
    </source>
</evidence>
<dbReference type="GO" id="GO:0005975">
    <property type="term" value="P:carbohydrate metabolic process"/>
    <property type="evidence" value="ECO:0007669"/>
    <property type="project" value="InterPro"/>
</dbReference>
<dbReference type="InterPro" id="IPR008902">
    <property type="entry name" value="Rhamnosid_concanavalin"/>
</dbReference>
<dbReference type="AlphaFoldDB" id="A0A3E0EQA0"/>
<dbReference type="Gene3D" id="2.60.40.10">
    <property type="entry name" value="Immunoglobulins"/>
    <property type="match status" value="1"/>
</dbReference>
<evidence type="ECO:0000259" key="5">
    <source>
        <dbReference type="Pfam" id="PF05592"/>
    </source>
</evidence>
<comment type="catalytic activity">
    <reaction evidence="1">
        <text>Hydrolysis of terminal non-reducing alpha-L-rhamnose residues in alpha-L-rhamnosides.</text>
        <dbReference type="EC" id="3.2.1.40"/>
    </reaction>
</comment>
<dbReference type="InterPro" id="IPR035396">
    <property type="entry name" value="Bac_rhamnosid6H"/>
</dbReference>
<gene>
    <name evidence="9" type="ORF">C8P67_103411</name>
</gene>
<sequence length="1218" mass="137476">MCFIHLCSNFENKFNLKHTIMQKYFITSHLLATVFLMVNSIIYAQFNITKLQTEYQTTPLGIDIQKPVFSWKMEADSNLRSLSQKSYQIKVTDENGKVAWNSNKTESSISVGIPYKGEDLKAATRYNWNVTVWNQDGKESSFSSWFETGLMNPDPELSGWNGAKWIGCTDKDMVLYSHYLTVFQFSYDIQLDQKSKSDKASFIFGANDERLMDRNMNILDVENKKDCSYIKVELNISDIGTTQNGKAKLNIYRVGYTKNDNASVPFKTFEIPLGIINQNNKYSKHAIFATSVFGVFNFYVDGNDASHNITADSSGHTSVNINPMGRGADYIAFPIVGDIGFAVNKGEKANFSNVRIMNFRAPSNTLFNENLSEKSYNGIFSSANNKIFSVTNGEYVIDATSKDALIIANPTQNSSPILRTEFKTDGKKIKKARLYATSRGIYELYLNGDRIGKEYFSPGLTQYNKTQLYQTYDVTAMVLENGDNAFGAILSEGWWSGNITFTGENWNFFGDRQSLLAKLVITYNDGSEQIITTNPKTWKYCNDGTVRYGSFFQGEVYDATKESVIKDWSKPNFNDSKWTNTQIIELETSSNPNLDFSALKLKGMPGVTATITKTLKPVSVEEVRPGVFVYDMGQNMVGFPKIELENTAKGDTIMIRYAEVKYPDTEEYGTNKNMIMLENMRAAMVRDIYYCKGSDNIIQPRFTFHGFRFLEITGIKKALPLDKITGLVLSSIDSITADYETSNPLVNKLWKNIEWSTRSNFLYIPTDTPARNERMGWSGDISVFSKTATYLANAGPFLRRHMLAMRDLQEKDGRFTDTAPVTDAFGGILWGSAGIIVAWESYLQYGDVSLLAEHYEAMKHYTDFLKTHLNPATGIQSESLLGDWLSPEGYKNDDTILWDAYYAYDLEIMQKTAKLLGKTDDALVFEKEYAIRKDHFNKTHIDTITGKTIHSGHRFPWGYIVSEEQLPKKGSFSDTQASYAIPLSFNLFDKNTQDKAANNLVTALERKNKDELDIMRPEYSLMTGFIGTAAISDALSKNGKDKEAYQLLQQTSYPSWLYSVENGATTIWERLNSYTKEDGFGGNNNMNSFNHYSFGSVGAWMINNSIGIARDEPGFKKFILQPTPDPTGQITFAKGHYDSMYGKIESEWKVTTEGQTIYTMEVPANTTATLFLKASNINKVTESGKKVKQAKGITFIGQKGDRLEFTLLSGSYQFTIEN</sequence>
<dbReference type="Pfam" id="PF08531">
    <property type="entry name" value="Bac_rhamnosid_N"/>
    <property type="match status" value="1"/>
</dbReference>
<evidence type="ECO:0000256" key="2">
    <source>
        <dbReference type="ARBA" id="ARBA00012652"/>
    </source>
</evidence>
<keyword evidence="4" id="KW-1133">Transmembrane helix</keyword>
<dbReference type="Pfam" id="PF25788">
    <property type="entry name" value="Ig_Rha78A_N"/>
    <property type="match status" value="1"/>
</dbReference>
<feature type="domain" description="Alpha-L-rhamnosidase concanavalin-like" evidence="5">
    <location>
        <begin position="622"/>
        <end position="729"/>
    </location>
</feature>